<dbReference type="Proteomes" id="UP000284902">
    <property type="component" value="Unassembled WGS sequence"/>
</dbReference>
<proteinExistence type="predicted"/>
<dbReference type="AlphaFoldDB" id="A0A414P7X7"/>
<dbReference type="InterPro" id="IPR027417">
    <property type="entry name" value="P-loop_NTPase"/>
</dbReference>
<sequence>MIRKTDFLYPHQLQAVDRMFTGCILNGGTGSGKSRTALYYYFSSYGGYMGYKEYEPMKKNPPDLYIITTAKKKHDQEWESELIPFLLFPDKKTQVTEKYGNMVVIDSWQCIKKYSNVRNAFFIFDEDKLTGKGAWCKAFLKIAKYNEWIILSASPGDTWADYETVFVANGFFRNRTEFRDEHLIYSRYTSYPSITGYRNETRLIRLRDRILIDMDFKRHTIPHHEDIWVEYDKPKYREVMKTRFDPFKQEPIPQASVLCYVLRKIVNSDESRQVKLLEIFEDHPRMIVFYSFDYERDILKSIYYGEDVAVAEYSGHAHEAIPETAKWVYLVNYSSGAEGFNCIKTDCIVFWSQTYSYKTLLQACGRIDRLNTPFVDLYYYHIKSHSPIDLAISRALKQKKKFNERNFANWDGR</sequence>
<dbReference type="EMBL" id="QRHG01000006">
    <property type="protein sequence ID" value="RHF62316.1"/>
    <property type="molecule type" value="Genomic_DNA"/>
</dbReference>
<comment type="caution">
    <text evidence="1">The sequence shown here is derived from an EMBL/GenBank/DDBJ whole genome shotgun (WGS) entry which is preliminary data.</text>
</comment>
<evidence type="ECO:0000313" key="1">
    <source>
        <dbReference type="EMBL" id="RHF62316.1"/>
    </source>
</evidence>
<evidence type="ECO:0000313" key="2">
    <source>
        <dbReference type="Proteomes" id="UP000284902"/>
    </source>
</evidence>
<name>A0A414P7X7_9FIRM</name>
<gene>
    <name evidence="1" type="ORF">DW672_03490</name>
</gene>
<dbReference type="Gene3D" id="3.40.50.300">
    <property type="entry name" value="P-loop containing nucleotide triphosphate hydrolases"/>
    <property type="match status" value="2"/>
</dbReference>
<reference evidence="1 2" key="1">
    <citation type="submission" date="2018-08" db="EMBL/GenBank/DDBJ databases">
        <title>A genome reference for cultivated species of the human gut microbiota.</title>
        <authorList>
            <person name="Zou Y."/>
            <person name="Xue W."/>
            <person name="Luo G."/>
        </authorList>
    </citation>
    <scope>NUCLEOTIDE SEQUENCE [LARGE SCALE GENOMIC DNA]</scope>
    <source>
        <strain evidence="1 2">AM25-1LB</strain>
    </source>
</reference>
<evidence type="ECO:0008006" key="3">
    <source>
        <dbReference type="Google" id="ProtNLM"/>
    </source>
</evidence>
<accession>A0A414P7X7</accession>
<dbReference type="RefSeq" id="WP_118212566.1">
    <property type="nucleotide sequence ID" value="NZ_JAQEAN010000008.1"/>
</dbReference>
<dbReference type="SUPFAM" id="SSF52540">
    <property type="entry name" value="P-loop containing nucleoside triphosphate hydrolases"/>
    <property type="match status" value="1"/>
</dbReference>
<organism evidence="1 2">
    <name type="scientific">[Ruminococcus] lactaris</name>
    <dbReference type="NCBI Taxonomy" id="46228"/>
    <lineage>
        <taxon>Bacteria</taxon>
        <taxon>Bacillati</taxon>
        <taxon>Bacillota</taxon>
        <taxon>Clostridia</taxon>
        <taxon>Lachnospirales</taxon>
        <taxon>Lachnospiraceae</taxon>
        <taxon>Mediterraneibacter</taxon>
    </lineage>
</organism>
<protein>
    <recommendedName>
        <fullName evidence="3">Helicase</fullName>
    </recommendedName>
</protein>